<evidence type="ECO:0000313" key="5">
    <source>
        <dbReference type="EMBL" id="RQG98482.1"/>
    </source>
</evidence>
<dbReference type="AlphaFoldDB" id="A0A3N6NHC4"/>
<feature type="domain" description="Bacterioopsin transcriptional activator GAF and HTH associated" evidence="4">
    <location>
        <begin position="3"/>
        <end position="135"/>
    </location>
</feature>
<dbReference type="InterPro" id="IPR031803">
    <property type="entry name" value="BAT_GAF/HTH-assoc"/>
</dbReference>
<name>A0A3N6NHC4_NATCH</name>
<evidence type="ECO:0000259" key="4">
    <source>
        <dbReference type="Pfam" id="PF15915"/>
    </source>
</evidence>
<keyword evidence="1" id="KW-0805">Transcription regulation</keyword>
<gene>
    <name evidence="5" type="ORF">EA472_17875</name>
</gene>
<evidence type="ECO:0000256" key="2">
    <source>
        <dbReference type="ARBA" id="ARBA00023163"/>
    </source>
</evidence>
<dbReference type="Proteomes" id="UP000281431">
    <property type="component" value="Unassembled WGS sequence"/>
</dbReference>
<dbReference type="PANTHER" id="PTHR34236:SF1">
    <property type="entry name" value="DIMETHYL SULFOXIDE REDUCTASE TRANSCRIPTIONAL ACTIVATOR"/>
    <property type="match status" value="1"/>
</dbReference>
<accession>A0A3N6NHC4</accession>
<dbReference type="InterPro" id="IPR007050">
    <property type="entry name" value="HTH_bacterioopsin"/>
</dbReference>
<dbReference type="Pfam" id="PF15915">
    <property type="entry name" value="BAT"/>
    <property type="match status" value="1"/>
</dbReference>
<proteinExistence type="predicted"/>
<dbReference type="Pfam" id="PF04967">
    <property type="entry name" value="HTH_10"/>
    <property type="match status" value="1"/>
</dbReference>
<feature type="domain" description="HTH bat-type" evidence="3">
    <location>
        <begin position="163"/>
        <end position="214"/>
    </location>
</feature>
<dbReference type="PANTHER" id="PTHR34236">
    <property type="entry name" value="DIMETHYL SULFOXIDE REDUCTASE TRANSCRIPTIONAL ACTIVATOR"/>
    <property type="match status" value="1"/>
</dbReference>
<keyword evidence="2" id="KW-0804">Transcription</keyword>
<organism evidence="5 6">
    <name type="scientific">Natrarchaeobius chitinivorans</name>
    <dbReference type="NCBI Taxonomy" id="1679083"/>
    <lineage>
        <taxon>Archaea</taxon>
        <taxon>Methanobacteriati</taxon>
        <taxon>Methanobacteriota</taxon>
        <taxon>Stenosarchaea group</taxon>
        <taxon>Halobacteria</taxon>
        <taxon>Halobacteriales</taxon>
        <taxon>Natrialbaceae</taxon>
        <taxon>Natrarchaeobius</taxon>
    </lineage>
</organism>
<dbReference type="EMBL" id="REFZ01000015">
    <property type="protein sequence ID" value="RQG98482.1"/>
    <property type="molecule type" value="Genomic_DNA"/>
</dbReference>
<sequence length="225" mass="25116">MSVVLELTIDADQFQLGDTLSGVSDTTFELERIIPTGRYVHPFIWLTTEAELDTVVSTFETQLTGSPSVNEVLLLDKIENGALYRITWVNPTEDLIDALIQTDSTILEARSQTGTTWEFRVRFANHDDLAQFQNILSVHDVKIHINRIYTFANVTDERRQFGLSAEQREALVLALRRGYFATPSEVSLGKLADQLDITKQAVSARIRGGNEKVLEATLLSSTAGD</sequence>
<reference evidence="5 6" key="1">
    <citation type="submission" date="2018-10" db="EMBL/GenBank/DDBJ databases">
        <title>Natrarchaeobius chitinivorans gen. nov., sp. nov., and Natrarchaeobius haloalkaliphilus sp. nov., alkaliphilic, chitin-utilizing haloarchaea from hypersaline alkaline lakes.</title>
        <authorList>
            <person name="Sorokin D.Y."/>
            <person name="Elcheninov A.G."/>
            <person name="Kostrikina N.A."/>
            <person name="Bale N.J."/>
            <person name="Sinninghe Damste J.S."/>
            <person name="Khijniak T.V."/>
            <person name="Kublanov I.V."/>
            <person name="Toshchakov S.V."/>
        </authorList>
    </citation>
    <scope>NUCLEOTIDE SEQUENCE [LARGE SCALE GENOMIC DNA]</scope>
    <source>
        <strain evidence="5 6">AArcht7</strain>
    </source>
</reference>
<keyword evidence="6" id="KW-1185">Reference proteome</keyword>
<evidence type="ECO:0000256" key="1">
    <source>
        <dbReference type="ARBA" id="ARBA00023015"/>
    </source>
</evidence>
<evidence type="ECO:0000259" key="3">
    <source>
        <dbReference type="Pfam" id="PF04967"/>
    </source>
</evidence>
<evidence type="ECO:0000313" key="6">
    <source>
        <dbReference type="Proteomes" id="UP000281431"/>
    </source>
</evidence>
<protein>
    <submittedName>
        <fullName evidence="5">Bacterio-opsin activator</fullName>
    </submittedName>
</protein>
<dbReference type="OrthoDB" id="156233at2157"/>
<comment type="caution">
    <text evidence="5">The sequence shown here is derived from an EMBL/GenBank/DDBJ whole genome shotgun (WGS) entry which is preliminary data.</text>
</comment>